<reference evidence="1" key="1">
    <citation type="submission" date="2018-02" db="EMBL/GenBank/DDBJ databases">
        <title>The genomes of Aspergillus section Nigri reveals drivers in fungal speciation.</title>
        <authorList>
            <consortium name="DOE Joint Genome Institute"/>
            <person name="Vesth T.C."/>
            <person name="Nybo J."/>
            <person name="Theobald S."/>
            <person name="Brandl J."/>
            <person name="Frisvad J.C."/>
            <person name="Nielsen K.F."/>
            <person name="Lyhne E.K."/>
            <person name="Kogle M.E."/>
            <person name="Kuo A."/>
            <person name="Riley R."/>
            <person name="Clum A."/>
            <person name="Nolan M."/>
            <person name="Lipzen A."/>
            <person name="Salamov A."/>
            <person name="Henrissat B."/>
            <person name="Wiebenga A."/>
            <person name="De vries R.P."/>
            <person name="Grigoriev I.V."/>
            <person name="Mortensen U.H."/>
            <person name="Andersen M.R."/>
            <person name="Baker S.E."/>
        </authorList>
    </citation>
    <scope>NUCLEOTIDE SEQUENCE</scope>
    <source>
        <strain evidence="1">CBS 121060</strain>
    </source>
</reference>
<name>A0ACD1HNI8_9EURO</name>
<protein>
    <submittedName>
        <fullName evidence="1">Xylose isomerase-like protein</fullName>
    </submittedName>
</protein>
<proteinExistence type="predicted"/>
<gene>
    <name evidence="1" type="ORF">BO66DRAFT_467145</name>
</gene>
<evidence type="ECO:0000313" key="2">
    <source>
        <dbReference type="Proteomes" id="UP000249661"/>
    </source>
</evidence>
<dbReference type="EMBL" id="KZ824933">
    <property type="protein sequence ID" value="RAH75429.1"/>
    <property type="molecule type" value="Genomic_DNA"/>
</dbReference>
<evidence type="ECO:0000313" key="1">
    <source>
        <dbReference type="EMBL" id="RAH75429.1"/>
    </source>
</evidence>
<dbReference type="Proteomes" id="UP000249661">
    <property type="component" value="Unassembled WGS sequence"/>
</dbReference>
<keyword evidence="2" id="KW-1185">Reference proteome</keyword>
<accession>A0ACD1HNI8</accession>
<organism evidence="1 2">
    <name type="scientific">Aspergillus aculeatinus CBS 121060</name>
    <dbReference type="NCBI Taxonomy" id="1448322"/>
    <lineage>
        <taxon>Eukaryota</taxon>
        <taxon>Fungi</taxon>
        <taxon>Dikarya</taxon>
        <taxon>Ascomycota</taxon>
        <taxon>Pezizomycotina</taxon>
        <taxon>Eurotiomycetes</taxon>
        <taxon>Eurotiomycetidae</taxon>
        <taxon>Eurotiales</taxon>
        <taxon>Aspergillaceae</taxon>
        <taxon>Aspergillus</taxon>
        <taxon>Aspergillus subgen. Circumdati</taxon>
    </lineage>
</organism>
<sequence length="445" mass="48453">MTGSGDPSKDPILLARSPVLRHNLGTAATIDSHYPNHSPALNPGKPFSRDLSYRNPLNHRLPLNHAHDLFHTNNTTMTKSRPTPPNPLGIATLSLGSAAHHPLEARLHAAAAAGYTHIDLFDDDWARYLSAHHSRALPPPRTPWTSTPETLRIAAQLGSLAASLSLKIACTQPCREIEGIVDPTARRAALDSVAARFPFMRAFGTDLVFLCANIRTDEGVTADLEVVATDLAELGDMARAYAEADGGPMLRIGYEGLSWARRNTWASSWEAVQAADRDNVGLVVDAFNVLAVEWADPYAADGSGRVHGDLEVARRGLRESMRSLVRSVPAEKIFFFQVGDAVRVGLEEVRGWDVQGDTPRLLPWSRGYRLFPGEKERGAYLPVEVVAAAVLETGYEGPVSLEVFNHSLSEKDASVPRVHAERGMKGLRWLLEEVAKVPALGDATQ</sequence>